<proteinExistence type="predicted"/>
<dbReference type="AlphaFoldDB" id="A0A0L0GDL1"/>
<sequence>MGEIPETSDANVAPTGSADDFATIAEKGTRRSADNLNMGMKLTYCLHSSPDFLGERNITVETGFRLIPVLGKSVMEKCDRVETTIKRYLGIVGTSEETDVDWVKRLDDMLMK</sequence>
<name>A0A0L0GDL1_9EUKA</name>
<evidence type="ECO:0000313" key="1">
    <source>
        <dbReference type="EMBL" id="KNC87004.1"/>
    </source>
</evidence>
<dbReference type="Proteomes" id="UP000054560">
    <property type="component" value="Unassembled WGS sequence"/>
</dbReference>
<reference evidence="1 2" key="1">
    <citation type="submission" date="2011-02" db="EMBL/GenBank/DDBJ databases">
        <title>The Genome Sequence of Sphaeroforma arctica JP610.</title>
        <authorList>
            <consortium name="The Broad Institute Genome Sequencing Platform"/>
            <person name="Russ C."/>
            <person name="Cuomo C."/>
            <person name="Young S.K."/>
            <person name="Zeng Q."/>
            <person name="Gargeya S."/>
            <person name="Alvarado L."/>
            <person name="Berlin A."/>
            <person name="Chapman S.B."/>
            <person name="Chen Z."/>
            <person name="Freedman E."/>
            <person name="Gellesch M."/>
            <person name="Goldberg J."/>
            <person name="Griggs A."/>
            <person name="Gujja S."/>
            <person name="Heilman E."/>
            <person name="Heiman D."/>
            <person name="Howarth C."/>
            <person name="Mehta T."/>
            <person name="Neiman D."/>
            <person name="Pearson M."/>
            <person name="Roberts A."/>
            <person name="Saif S."/>
            <person name="Shea T."/>
            <person name="Shenoy N."/>
            <person name="Sisk P."/>
            <person name="Stolte C."/>
            <person name="Sykes S."/>
            <person name="White J."/>
            <person name="Yandava C."/>
            <person name="Burger G."/>
            <person name="Gray M.W."/>
            <person name="Holland P.W.H."/>
            <person name="King N."/>
            <person name="Lang F.B.F."/>
            <person name="Roger A.J."/>
            <person name="Ruiz-Trillo I."/>
            <person name="Haas B."/>
            <person name="Nusbaum C."/>
            <person name="Birren B."/>
        </authorList>
    </citation>
    <scope>NUCLEOTIDE SEQUENCE [LARGE SCALE GENOMIC DNA]</scope>
    <source>
        <strain evidence="1 2">JP610</strain>
    </source>
</reference>
<organism evidence="1 2">
    <name type="scientific">Sphaeroforma arctica JP610</name>
    <dbReference type="NCBI Taxonomy" id="667725"/>
    <lineage>
        <taxon>Eukaryota</taxon>
        <taxon>Ichthyosporea</taxon>
        <taxon>Ichthyophonida</taxon>
        <taxon>Sphaeroforma</taxon>
    </lineage>
</organism>
<dbReference type="GeneID" id="25901361"/>
<accession>A0A0L0GDL1</accession>
<dbReference type="EMBL" id="KQ241626">
    <property type="protein sequence ID" value="KNC87004.1"/>
    <property type="molecule type" value="Genomic_DNA"/>
</dbReference>
<protein>
    <submittedName>
        <fullName evidence="1">Uncharacterized protein</fullName>
    </submittedName>
</protein>
<dbReference type="RefSeq" id="XP_014160906.1">
    <property type="nucleotide sequence ID" value="XM_014305431.1"/>
</dbReference>
<evidence type="ECO:0000313" key="2">
    <source>
        <dbReference type="Proteomes" id="UP000054560"/>
    </source>
</evidence>
<gene>
    <name evidence="1" type="ORF">SARC_00857</name>
</gene>
<keyword evidence="2" id="KW-1185">Reference proteome</keyword>